<organism evidence="2 3">
    <name type="scientific">Candidatus Uhrbacteria bacterium CG_4_9_14_3_um_filter_41_35</name>
    <dbReference type="NCBI Taxonomy" id="1975034"/>
    <lineage>
        <taxon>Bacteria</taxon>
        <taxon>Candidatus Uhriibacteriota</taxon>
    </lineage>
</organism>
<reference evidence="3" key="1">
    <citation type="submission" date="2017-09" db="EMBL/GenBank/DDBJ databases">
        <title>Depth-based differentiation of microbial function through sediment-hosted aquifers and enrichment of novel symbionts in the deep terrestrial subsurface.</title>
        <authorList>
            <person name="Probst A.J."/>
            <person name="Ladd B."/>
            <person name="Jarett J.K."/>
            <person name="Geller-Mcgrath D.E."/>
            <person name="Sieber C.M.K."/>
            <person name="Emerson J.B."/>
            <person name="Anantharaman K."/>
            <person name="Thomas B.C."/>
            <person name="Malmstrom R."/>
            <person name="Stieglmeier M."/>
            <person name="Klingl A."/>
            <person name="Woyke T."/>
            <person name="Ryan C.M."/>
            <person name="Banfield J.F."/>
        </authorList>
    </citation>
    <scope>NUCLEOTIDE SEQUENCE [LARGE SCALE GENOMIC DNA]</scope>
</reference>
<dbReference type="EMBL" id="PFWT01000009">
    <property type="protein sequence ID" value="PJA46657.1"/>
    <property type="molecule type" value="Genomic_DNA"/>
</dbReference>
<evidence type="ECO:0008006" key="4">
    <source>
        <dbReference type="Google" id="ProtNLM"/>
    </source>
</evidence>
<dbReference type="Pfam" id="PF04402">
    <property type="entry name" value="SIMPL"/>
    <property type="match status" value="1"/>
</dbReference>
<proteinExistence type="predicted"/>
<dbReference type="InterPro" id="IPR007497">
    <property type="entry name" value="SIMPL/DUF541"/>
</dbReference>
<dbReference type="Gene3D" id="3.30.70.2970">
    <property type="entry name" value="Protein of unknown function (DUF541), domain 2"/>
    <property type="match status" value="1"/>
</dbReference>
<feature type="transmembrane region" description="Helical" evidence="1">
    <location>
        <begin position="12"/>
        <end position="34"/>
    </location>
</feature>
<comment type="caution">
    <text evidence="2">The sequence shown here is derived from an EMBL/GenBank/DDBJ whole genome shotgun (WGS) entry which is preliminary data.</text>
</comment>
<keyword evidence="1" id="KW-0812">Transmembrane</keyword>
<gene>
    <name evidence="2" type="ORF">CO173_02720</name>
</gene>
<evidence type="ECO:0000313" key="3">
    <source>
        <dbReference type="Proteomes" id="UP000231263"/>
    </source>
</evidence>
<evidence type="ECO:0000256" key="1">
    <source>
        <dbReference type="SAM" id="Phobius"/>
    </source>
</evidence>
<accession>A0A2M7XFK0</accession>
<dbReference type="PANTHER" id="PTHR34387:SF1">
    <property type="entry name" value="PERIPLASMIC IMMUNOGENIC PROTEIN"/>
    <property type="match status" value="1"/>
</dbReference>
<dbReference type="Proteomes" id="UP000231263">
    <property type="component" value="Unassembled WGS sequence"/>
</dbReference>
<protein>
    <recommendedName>
        <fullName evidence="4">SIMPL domain-containing protein</fullName>
    </recommendedName>
</protein>
<dbReference type="AlphaFoldDB" id="A0A2M7XFK0"/>
<dbReference type="PANTHER" id="PTHR34387">
    <property type="entry name" value="SLR1258 PROTEIN"/>
    <property type="match status" value="1"/>
</dbReference>
<evidence type="ECO:0000313" key="2">
    <source>
        <dbReference type="EMBL" id="PJA46657.1"/>
    </source>
</evidence>
<name>A0A2M7XFK0_9BACT</name>
<dbReference type="InterPro" id="IPR052022">
    <property type="entry name" value="26kDa_periplasmic_antigen"/>
</dbReference>
<keyword evidence="1" id="KW-0472">Membrane</keyword>
<keyword evidence="1" id="KW-1133">Transmembrane helix</keyword>
<dbReference type="GO" id="GO:0006974">
    <property type="term" value="P:DNA damage response"/>
    <property type="evidence" value="ECO:0007669"/>
    <property type="project" value="TreeGrafter"/>
</dbReference>
<dbReference type="Gene3D" id="3.30.110.170">
    <property type="entry name" value="Protein of unknown function (DUF541), domain 1"/>
    <property type="match status" value="1"/>
</dbReference>
<sequence length="257" mass="28155">MPNDHKNNLNYFLALRSVAILSAIVLVVTLTVYVGKLASQVGEADPSEQSISVDGSATVKADPDKATVSVSIETKNVDTAKAQDLHSTQSKALTEAIMKLGIEKKDIQTSYYNIFEDTRWNPDNQRYDSVGWVVSESWDIEIRDLTLVDQVLQVAGHSGATDVNGPNFVVDDTTVATQKARTEAIADARAKATEIATALGLKLDEIVGYSEWADNVQTPFYAYAERAMDMKDPAPLPQVMQGQEDVSINVTITFRLR</sequence>